<accession>A0A1W2DKV1</accession>
<feature type="transmembrane region" description="Helical" evidence="6">
    <location>
        <begin position="69"/>
        <end position="89"/>
    </location>
</feature>
<evidence type="ECO:0000256" key="2">
    <source>
        <dbReference type="ARBA" id="ARBA00009399"/>
    </source>
</evidence>
<dbReference type="PANTHER" id="PTHR38459">
    <property type="entry name" value="PROPHAGE BACTOPRENOL-LINKED GLUCOSE TRANSLOCASE HOMOLOG"/>
    <property type="match status" value="1"/>
</dbReference>
<dbReference type="OrthoDB" id="5422757at2"/>
<feature type="transmembrane region" description="Helical" evidence="6">
    <location>
        <begin position="7"/>
        <end position="27"/>
    </location>
</feature>
<keyword evidence="5 6" id="KW-0472">Membrane</keyword>
<evidence type="ECO:0000259" key="7">
    <source>
        <dbReference type="Pfam" id="PF04138"/>
    </source>
</evidence>
<evidence type="ECO:0000256" key="5">
    <source>
        <dbReference type="ARBA" id="ARBA00023136"/>
    </source>
</evidence>
<protein>
    <submittedName>
        <fullName evidence="8">Putative flippase GtrA (Transmembrane translocase of bactoprenol-linked glucose)</fullName>
    </submittedName>
</protein>
<evidence type="ECO:0000313" key="8">
    <source>
        <dbReference type="EMBL" id="SMC98051.1"/>
    </source>
</evidence>
<evidence type="ECO:0000256" key="6">
    <source>
        <dbReference type="SAM" id="Phobius"/>
    </source>
</evidence>
<dbReference type="InterPro" id="IPR051401">
    <property type="entry name" value="GtrA_CellWall_Glycosyl"/>
</dbReference>
<evidence type="ECO:0000313" key="9">
    <source>
        <dbReference type="Proteomes" id="UP000192418"/>
    </source>
</evidence>
<dbReference type="AlphaFoldDB" id="A0A1W2DKV1"/>
<feature type="transmembrane region" description="Helical" evidence="6">
    <location>
        <begin position="101"/>
        <end position="119"/>
    </location>
</feature>
<evidence type="ECO:0000256" key="1">
    <source>
        <dbReference type="ARBA" id="ARBA00004141"/>
    </source>
</evidence>
<feature type="transmembrane region" description="Helical" evidence="6">
    <location>
        <begin position="33"/>
        <end position="57"/>
    </location>
</feature>
<gene>
    <name evidence="8" type="ORF">SAMN02746065_11868</name>
</gene>
<name>A0A1W2DKV1_9BACT</name>
<comment type="subcellular location">
    <subcellularLocation>
        <location evidence="1">Membrane</location>
        <topology evidence="1">Multi-pass membrane protein</topology>
    </subcellularLocation>
</comment>
<sequence>MLTRIGKFVAGGGMGTLCHYVMLWIMVKHHFNPVASSGCGLIAGATVVYIINYYFTFSSSKKHFDAMKRFLPMVVLGFCVNGLILGLALECFALPLPLSQVMATAGQFLCGFTISLLWVF</sequence>
<dbReference type="PANTHER" id="PTHR38459:SF1">
    <property type="entry name" value="PROPHAGE BACTOPRENOL-LINKED GLUCOSE TRANSLOCASE HOMOLOG"/>
    <property type="match status" value="1"/>
</dbReference>
<dbReference type="EMBL" id="FWXY01000018">
    <property type="protein sequence ID" value="SMC98051.1"/>
    <property type="molecule type" value="Genomic_DNA"/>
</dbReference>
<comment type="similarity">
    <text evidence="2">Belongs to the GtrA family.</text>
</comment>
<dbReference type="GO" id="GO:0000271">
    <property type="term" value="P:polysaccharide biosynthetic process"/>
    <property type="evidence" value="ECO:0007669"/>
    <property type="project" value="InterPro"/>
</dbReference>
<keyword evidence="9" id="KW-1185">Reference proteome</keyword>
<feature type="domain" description="GtrA/DPMS transmembrane" evidence="7">
    <location>
        <begin position="7"/>
        <end position="120"/>
    </location>
</feature>
<organism evidence="8 9">
    <name type="scientific">Desulfocicer vacuolatum DSM 3385</name>
    <dbReference type="NCBI Taxonomy" id="1121400"/>
    <lineage>
        <taxon>Bacteria</taxon>
        <taxon>Pseudomonadati</taxon>
        <taxon>Thermodesulfobacteriota</taxon>
        <taxon>Desulfobacteria</taxon>
        <taxon>Desulfobacterales</taxon>
        <taxon>Desulfobacteraceae</taxon>
        <taxon>Desulfocicer</taxon>
    </lineage>
</organism>
<keyword evidence="4 6" id="KW-1133">Transmembrane helix</keyword>
<dbReference type="InterPro" id="IPR007267">
    <property type="entry name" value="GtrA_DPMS_TM"/>
</dbReference>
<evidence type="ECO:0000256" key="3">
    <source>
        <dbReference type="ARBA" id="ARBA00022692"/>
    </source>
</evidence>
<proteinExistence type="inferred from homology"/>
<keyword evidence="3 6" id="KW-0812">Transmembrane</keyword>
<reference evidence="8 9" key="1">
    <citation type="submission" date="2017-04" db="EMBL/GenBank/DDBJ databases">
        <authorList>
            <person name="Afonso C.L."/>
            <person name="Miller P.J."/>
            <person name="Scott M.A."/>
            <person name="Spackman E."/>
            <person name="Goraichik I."/>
            <person name="Dimitrov K.M."/>
            <person name="Suarez D.L."/>
            <person name="Swayne D.E."/>
        </authorList>
    </citation>
    <scope>NUCLEOTIDE SEQUENCE [LARGE SCALE GENOMIC DNA]</scope>
    <source>
        <strain evidence="8 9">DSM 3385</strain>
    </source>
</reference>
<evidence type="ECO:0000256" key="4">
    <source>
        <dbReference type="ARBA" id="ARBA00022989"/>
    </source>
</evidence>
<dbReference type="RefSeq" id="WP_084070523.1">
    <property type="nucleotide sequence ID" value="NZ_FWXY01000018.1"/>
</dbReference>
<dbReference type="STRING" id="1121400.SAMN02746065_11868"/>
<dbReference type="Proteomes" id="UP000192418">
    <property type="component" value="Unassembled WGS sequence"/>
</dbReference>
<dbReference type="GO" id="GO:0005886">
    <property type="term" value="C:plasma membrane"/>
    <property type="evidence" value="ECO:0007669"/>
    <property type="project" value="TreeGrafter"/>
</dbReference>
<dbReference type="Pfam" id="PF04138">
    <property type="entry name" value="GtrA_DPMS_TM"/>
    <property type="match status" value="1"/>
</dbReference>